<evidence type="ECO:0000256" key="1">
    <source>
        <dbReference type="SAM" id="SignalP"/>
    </source>
</evidence>
<reference evidence="4" key="1">
    <citation type="submission" date="2018-09" db="EMBL/GenBank/DDBJ databases">
        <title>Acidovorax cavernicola nov. sp. isolated from Gruta de las Maravillas (Aracena, Spain).</title>
        <authorList>
            <person name="Jurado V."/>
            <person name="Gutierrez-Patricio S."/>
            <person name="Gonzalez-Pimentel J.L."/>
            <person name="Miller A.Z."/>
            <person name="Laiz L."/>
            <person name="Saiz-Jimenez C."/>
        </authorList>
    </citation>
    <scope>NUCLEOTIDE SEQUENCE [LARGE SCALE GENOMIC DNA]</scope>
    <source>
        <strain evidence="4">1011MAR3C25</strain>
    </source>
</reference>
<dbReference type="Pfam" id="PF00188">
    <property type="entry name" value="CAP"/>
    <property type="match status" value="1"/>
</dbReference>
<dbReference type="SUPFAM" id="SSF55797">
    <property type="entry name" value="PR-1-like"/>
    <property type="match status" value="1"/>
</dbReference>
<sequence length="176" mass="18331">MQTARHTILALCLLAAACAAPSSGVDRSDPHGVQAVAAGDARCVVTSETSNRVGAEATNIARARAGLPGVRPNAVLARAAAEHACDMAKRGRMTHNGSSSSGPGARVKALGYRPMLTAENIAAGPFDLNRALHEWNSSSKHLDNVLIPQMRDFGIGHAIGSDGKTHFWAAVYSAPR</sequence>
<feature type="domain" description="SCP" evidence="2">
    <location>
        <begin position="56"/>
        <end position="172"/>
    </location>
</feature>
<keyword evidence="1" id="KW-0732">Signal</keyword>
<dbReference type="InterPro" id="IPR014044">
    <property type="entry name" value="CAP_dom"/>
</dbReference>
<feature type="signal peptide" evidence="1">
    <location>
        <begin position="1"/>
        <end position="24"/>
    </location>
</feature>
<evidence type="ECO:0000313" key="3">
    <source>
        <dbReference type="EMBL" id="RJE85069.1"/>
    </source>
</evidence>
<dbReference type="AlphaFoldDB" id="A0A418SVT9"/>
<evidence type="ECO:0000313" key="4">
    <source>
        <dbReference type="Proteomes" id="UP000284202"/>
    </source>
</evidence>
<evidence type="ECO:0000259" key="2">
    <source>
        <dbReference type="Pfam" id="PF00188"/>
    </source>
</evidence>
<dbReference type="PANTHER" id="PTHR31157:SF1">
    <property type="entry name" value="SCP DOMAIN-CONTAINING PROTEIN"/>
    <property type="match status" value="1"/>
</dbReference>
<dbReference type="EMBL" id="QZCG01000007">
    <property type="protein sequence ID" value="RJE85069.1"/>
    <property type="molecule type" value="Genomic_DNA"/>
</dbReference>
<dbReference type="OrthoDB" id="9811255at2"/>
<dbReference type="PROSITE" id="PS51257">
    <property type="entry name" value="PROKAR_LIPOPROTEIN"/>
    <property type="match status" value="1"/>
</dbReference>
<gene>
    <name evidence="3" type="ORF">D3P04_12030</name>
</gene>
<dbReference type="InterPro" id="IPR035940">
    <property type="entry name" value="CAP_sf"/>
</dbReference>
<comment type="caution">
    <text evidence="3">The sequence shown here is derived from an EMBL/GenBank/DDBJ whole genome shotgun (WGS) entry which is preliminary data.</text>
</comment>
<dbReference type="Gene3D" id="3.40.33.10">
    <property type="entry name" value="CAP"/>
    <property type="match status" value="1"/>
</dbReference>
<organism evidence="3 4">
    <name type="scientific">Paracoccus onubensis</name>
    <dbReference type="NCBI Taxonomy" id="1675788"/>
    <lineage>
        <taxon>Bacteria</taxon>
        <taxon>Pseudomonadati</taxon>
        <taxon>Pseudomonadota</taxon>
        <taxon>Alphaproteobacteria</taxon>
        <taxon>Rhodobacterales</taxon>
        <taxon>Paracoccaceae</taxon>
        <taxon>Paracoccus</taxon>
    </lineage>
</organism>
<dbReference type="PANTHER" id="PTHR31157">
    <property type="entry name" value="SCP DOMAIN-CONTAINING PROTEIN"/>
    <property type="match status" value="1"/>
</dbReference>
<keyword evidence="4" id="KW-1185">Reference proteome</keyword>
<proteinExistence type="predicted"/>
<accession>A0A418SVT9</accession>
<dbReference type="Proteomes" id="UP000284202">
    <property type="component" value="Unassembled WGS sequence"/>
</dbReference>
<name>A0A418SVT9_9RHOB</name>
<protein>
    <submittedName>
        <fullName evidence="3">CAP domain-containing protein</fullName>
    </submittedName>
</protein>
<dbReference type="CDD" id="cd05379">
    <property type="entry name" value="CAP_bacterial"/>
    <property type="match status" value="1"/>
</dbReference>
<feature type="chain" id="PRO_5019384461" evidence="1">
    <location>
        <begin position="25"/>
        <end position="176"/>
    </location>
</feature>